<reference evidence="1 2" key="1">
    <citation type="submission" date="2020-01" db="EMBL/GenBank/DDBJ databases">
        <authorList>
            <person name="Gupta K D."/>
        </authorList>
    </citation>
    <scope>NUCLEOTIDE SEQUENCE [LARGE SCALE GENOMIC DNA]</scope>
</reference>
<dbReference type="OrthoDB" id="3070764at2759"/>
<keyword evidence="2" id="KW-1185">Reference proteome</keyword>
<dbReference type="Proteomes" id="UP000467700">
    <property type="component" value="Unassembled WGS sequence"/>
</dbReference>
<dbReference type="AlphaFoldDB" id="A0A8S0W145"/>
<organism evidence="1 2">
    <name type="scientific">Cyclocybe aegerita</name>
    <name type="common">Black poplar mushroom</name>
    <name type="synonym">Agrocybe aegerita</name>
    <dbReference type="NCBI Taxonomy" id="1973307"/>
    <lineage>
        <taxon>Eukaryota</taxon>
        <taxon>Fungi</taxon>
        <taxon>Dikarya</taxon>
        <taxon>Basidiomycota</taxon>
        <taxon>Agaricomycotina</taxon>
        <taxon>Agaricomycetes</taxon>
        <taxon>Agaricomycetidae</taxon>
        <taxon>Agaricales</taxon>
        <taxon>Agaricineae</taxon>
        <taxon>Bolbitiaceae</taxon>
        <taxon>Cyclocybe</taxon>
    </lineage>
</organism>
<name>A0A8S0W145_CYCAE</name>
<sequence length="333" mass="36968">MDVPGGVDISDCSSFDCASQKSSFETVGSAPTKSPWTLVPVTVKNFNNSKTIPEKIRAYRRSDFFDSRRSIALWTPSPGLNHDPKITQKNVAVGDVGVFTVRGGFEVFFNVFMTEEVNRAYGYHPPPNFTPCATITKGNIHKASLNDANIVRGSFIEVPCEGYIFSCETPCTRRPLEGSALVLPMGGWKFYLKLATMRMLIQTYLNVHAESWYQYYRSPNTGPMLPSGSLKIVHTTYKTSTWALAVGTKDLTTQEKRLFASLSRPEKDEDVFKWNRHHDVSVDTGPSTVEMGGRKATLINQCVAVEVDAIKPTAFLSTLNATLTRVSLFLSPK</sequence>
<evidence type="ECO:0000313" key="1">
    <source>
        <dbReference type="EMBL" id="CAA7271135.1"/>
    </source>
</evidence>
<accession>A0A8S0W145</accession>
<gene>
    <name evidence="1" type="ORF">AAE3_LOCUS13285</name>
</gene>
<proteinExistence type="predicted"/>
<dbReference type="EMBL" id="CACVBS010000101">
    <property type="protein sequence ID" value="CAA7271135.1"/>
    <property type="molecule type" value="Genomic_DNA"/>
</dbReference>
<protein>
    <submittedName>
        <fullName evidence="1">Uncharacterized protein</fullName>
    </submittedName>
</protein>
<comment type="caution">
    <text evidence="1">The sequence shown here is derived from an EMBL/GenBank/DDBJ whole genome shotgun (WGS) entry which is preliminary data.</text>
</comment>
<evidence type="ECO:0000313" key="2">
    <source>
        <dbReference type="Proteomes" id="UP000467700"/>
    </source>
</evidence>